<organism evidence="3 4">
    <name type="scientific">Streptococcus hyointestinalis</name>
    <dbReference type="NCBI Taxonomy" id="1337"/>
    <lineage>
        <taxon>Bacteria</taxon>
        <taxon>Bacillati</taxon>
        <taxon>Bacillota</taxon>
        <taxon>Bacilli</taxon>
        <taxon>Lactobacillales</taxon>
        <taxon>Streptococcaceae</taxon>
        <taxon>Streptococcus</taxon>
    </lineage>
</organism>
<dbReference type="Pfam" id="PF22570">
    <property type="entry name" value="LiaF-TM"/>
    <property type="match status" value="1"/>
</dbReference>
<protein>
    <submittedName>
        <fullName evidence="3">Uncharacterized conserved secreted protein</fullName>
    </submittedName>
</protein>
<keyword evidence="1" id="KW-0812">Transmembrane</keyword>
<evidence type="ECO:0000256" key="1">
    <source>
        <dbReference type="SAM" id="Phobius"/>
    </source>
</evidence>
<dbReference type="OrthoDB" id="2990621at2"/>
<dbReference type="AlphaFoldDB" id="A0A380KHT4"/>
<accession>A0A380KHT4</accession>
<keyword evidence="1" id="KW-1133">Transmembrane helix</keyword>
<evidence type="ECO:0000313" key="3">
    <source>
        <dbReference type="EMBL" id="SUN63790.1"/>
    </source>
</evidence>
<gene>
    <name evidence="3" type="ORF">NCTC12224_02632</name>
</gene>
<feature type="transmembrane region" description="Helical" evidence="1">
    <location>
        <begin position="34"/>
        <end position="52"/>
    </location>
</feature>
<evidence type="ECO:0000259" key="2">
    <source>
        <dbReference type="Pfam" id="PF22570"/>
    </source>
</evidence>
<dbReference type="EMBL" id="UHFN01000007">
    <property type="protein sequence ID" value="SUN63790.1"/>
    <property type="molecule type" value="Genomic_DNA"/>
</dbReference>
<name>A0A380KHT4_9STRE</name>
<dbReference type="Proteomes" id="UP000254924">
    <property type="component" value="Unassembled WGS sequence"/>
</dbReference>
<feature type="transmembrane region" description="Helical" evidence="1">
    <location>
        <begin position="59"/>
        <end position="77"/>
    </location>
</feature>
<keyword evidence="4" id="KW-1185">Reference proteome</keyword>
<reference evidence="3 4" key="1">
    <citation type="submission" date="2018-06" db="EMBL/GenBank/DDBJ databases">
        <authorList>
            <consortium name="Pathogen Informatics"/>
            <person name="Doyle S."/>
        </authorList>
    </citation>
    <scope>NUCLEOTIDE SEQUENCE [LARGE SCALE GENOMIC DNA]</scope>
    <source>
        <strain evidence="3 4">NCTC12224</strain>
    </source>
</reference>
<dbReference type="InterPro" id="IPR054331">
    <property type="entry name" value="LiaF_TM"/>
</dbReference>
<proteinExistence type="predicted"/>
<feature type="domain" description="LiaF transmembrane" evidence="2">
    <location>
        <begin position="10"/>
        <end position="105"/>
    </location>
</feature>
<keyword evidence="1" id="KW-0472">Membrane</keyword>
<sequence>MKHTSRRILSGLLLIGLALLLVLQGLYSIFSGNIWVLIWMGLFVIFGLSRWFDRDWLSGLVFFYIAFLIGNQSYHWVHLSLSILILVGWLFFIGLAMIFPSSRRHWYKKRYDDTFIESTDDHHLSTSFGSSSHYINDPDFHYAKAEIGFGKLNVYFDNAIIQGDSAEVNVEVGFGKLVLYIPKNWIVKSNIETGFGGVDLPQTAPITEDSKTLYLKGEVGFGALSVVYL</sequence>
<feature type="transmembrane region" description="Helical" evidence="1">
    <location>
        <begin position="83"/>
        <end position="100"/>
    </location>
</feature>
<evidence type="ECO:0000313" key="4">
    <source>
        <dbReference type="Proteomes" id="UP000254924"/>
    </source>
</evidence>